<evidence type="ECO:0000313" key="5">
    <source>
        <dbReference type="EMBL" id="KAF5183416.1"/>
    </source>
</evidence>
<comment type="similarity">
    <text evidence="1">Belongs to the FMO family.</text>
</comment>
<dbReference type="AlphaFoldDB" id="A0A7J6VE94"/>
<keyword evidence="6" id="KW-1185">Reference proteome</keyword>
<dbReference type="GO" id="GO:0004499">
    <property type="term" value="F:N,N-dimethylaniline monooxygenase activity"/>
    <property type="evidence" value="ECO:0007669"/>
    <property type="project" value="InterPro"/>
</dbReference>
<dbReference type="FunFam" id="3.50.50.60:FF:000403">
    <property type="entry name" value="Flavin-containing monooxygenase"/>
    <property type="match status" value="1"/>
</dbReference>
<dbReference type="Proteomes" id="UP000554482">
    <property type="component" value="Unassembled WGS sequence"/>
</dbReference>
<dbReference type="Pfam" id="PF00743">
    <property type="entry name" value="FMO-like"/>
    <property type="match status" value="1"/>
</dbReference>
<dbReference type="OrthoDB" id="66881at2759"/>
<dbReference type="Gene3D" id="3.50.50.60">
    <property type="entry name" value="FAD/NAD(P)-binding domain"/>
    <property type="match status" value="1"/>
</dbReference>
<gene>
    <name evidence="5" type="ORF">FRX31_026999</name>
</gene>
<organism evidence="5 6">
    <name type="scientific">Thalictrum thalictroides</name>
    <name type="common">Rue-anemone</name>
    <name type="synonym">Anemone thalictroides</name>
    <dbReference type="NCBI Taxonomy" id="46969"/>
    <lineage>
        <taxon>Eukaryota</taxon>
        <taxon>Viridiplantae</taxon>
        <taxon>Streptophyta</taxon>
        <taxon>Embryophyta</taxon>
        <taxon>Tracheophyta</taxon>
        <taxon>Spermatophyta</taxon>
        <taxon>Magnoliopsida</taxon>
        <taxon>Ranunculales</taxon>
        <taxon>Ranunculaceae</taxon>
        <taxon>Thalictroideae</taxon>
        <taxon>Thalictrum</taxon>
    </lineage>
</organism>
<keyword evidence="2" id="KW-0285">Flavoprotein</keyword>
<sequence>MERQVGIIGAGISGLLACKYVLEMGFNPIVFEAKPSVGGLWTHTIKTTKLQTPKQAFQFSDFPWPSSVKEDFPDHNQVMEYIESYARHFNLLRFIKFNSRVIGIEYEGASDEDIVSWDLWGGTGDPFSPRGKWNITVEDIDRKSNQ</sequence>
<dbReference type="GO" id="GO:0050661">
    <property type="term" value="F:NADP binding"/>
    <property type="evidence" value="ECO:0007669"/>
    <property type="project" value="InterPro"/>
</dbReference>
<dbReference type="GO" id="GO:0050660">
    <property type="term" value="F:flavin adenine dinucleotide binding"/>
    <property type="evidence" value="ECO:0007669"/>
    <property type="project" value="InterPro"/>
</dbReference>
<name>A0A7J6VE94_THATH</name>
<dbReference type="InterPro" id="IPR036188">
    <property type="entry name" value="FAD/NAD-bd_sf"/>
</dbReference>
<keyword evidence="4" id="KW-0560">Oxidoreductase</keyword>
<evidence type="ECO:0000256" key="1">
    <source>
        <dbReference type="ARBA" id="ARBA00009183"/>
    </source>
</evidence>
<dbReference type="PANTHER" id="PTHR23023">
    <property type="entry name" value="DIMETHYLANILINE MONOOXYGENASE"/>
    <property type="match status" value="1"/>
</dbReference>
<dbReference type="InterPro" id="IPR020946">
    <property type="entry name" value="Flavin_mOase-like"/>
</dbReference>
<evidence type="ECO:0000313" key="6">
    <source>
        <dbReference type="Proteomes" id="UP000554482"/>
    </source>
</evidence>
<evidence type="ECO:0000256" key="2">
    <source>
        <dbReference type="ARBA" id="ARBA00022630"/>
    </source>
</evidence>
<reference evidence="5 6" key="1">
    <citation type="submission" date="2020-06" db="EMBL/GenBank/DDBJ databases">
        <title>Transcriptomic and genomic resources for Thalictrum thalictroides and T. hernandezii: Facilitating candidate gene discovery in an emerging model plant lineage.</title>
        <authorList>
            <person name="Arias T."/>
            <person name="Riano-Pachon D.M."/>
            <person name="Di Stilio V.S."/>
        </authorList>
    </citation>
    <scope>NUCLEOTIDE SEQUENCE [LARGE SCALE GENOMIC DNA]</scope>
    <source>
        <strain evidence="6">cv. WT478/WT964</strain>
        <tissue evidence="5">Leaves</tissue>
    </source>
</reference>
<dbReference type="SUPFAM" id="SSF51905">
    <property type="entry name" value="FAD/NAD(P)-binding domain"/>
    <property type="match status" value="1"/>
</dbReference>
<evidence type="ECO:0000256" key="3">
    <source>
        <dbReference type="ARBA" id="ARBA00022827"/>
    </source>
</evidence>
<comment type="caution">
    <text evidence="5">The sequence shown here is derived from an EMBL/GenBank/DDBJ whole genome shotgun (WGS) entry which is preliminary data.</text>
</comment>
<keyword evidence="5" id="KW-0503">Monooxygenase</keyword>
<dbReference type="InterPro" id="IPR050346">
    <property type="entry name" value="FMO-like"/>
</dbReference>
<accession>A0A7J6VE94</accession>
<dbReference type="EMBL" id="JABWDY010033461">
    <property type="protein sequence ID" value="KAF5183416.1"/>
    <property type="molecule type" value="Genomic_DNA"/>
</dbReference>
<dbReference type="PRINTS" id="PR00419">
    <property type="entry name" value="ADXRDTASE"/>
</dbReference>
<feature type="non-terminal residue" evidence="5">
    <location>
        <position position="146"/>
    </location>
</feature>
<proteinExistence type="inferred from homology"/>
<dbReference type="PROSITE" id="PS51257">
    <property type="entry name" value="PROKAR_LIPOPROTEIN"/>
    <property type="match status" value="1"/>
</dbReference>
<protein>
    <submittedName>
        <fullName evidence="5">Dimethylaniline monooxygenase [N-oxide-forming]</fullName>
    </submittedName>
</protein>
<evidence type="ECO:0000256" key="4">
    <source>
        <dbReference type="ARBA" id="ARBA00023002"/>
    </source>
</evidence>
<keyword evidence="3" id="KW-0274">FAD</keyword>